<comment type="cofactor">
    <cofactor evidence="1">
        <name>FAD</name>
        <dbReference type="ChEBI" id="CHEBI:57692"/>
    </cofactor>
</comment>
<dbReference type="Gene3D" id="3.90.660.10">
    <property type="match status" value="1"/>
</dbReference>
<dbReference type="SUPFAM" id="SSF51905">
    <property type="entry name" value="FAD/NAD(P)-binding domain"/>
    <property type="match status" value="1"/>
</dbReference>
<dbReference type="InterPro" id="IPR001613">
    <property type="entry name" value="Flavin_amine_oxidase"/>
</dbReference>
<organism evidence="5 6">
    <name type="scientific">Streptomyces kronopolitis</name>
    <dbReference type="NCBI Taxonomy" id="1612435"/>
    <lineage>
        <taxon>Bacteria</taxon>
        <taxon>Bacillati</taxon>
        <taxon>Actinomycetota</taxon>
        <taxon>Actinomycetes</taxon>
        <taxon>Kitasatosporales</taxon>
        <taxon>Streptomycetaceae</taxon>
        <taxon>Streptomyces</taxon>
    </lineage>
</organism>
<dbReference type="GeneID" id="301548880"/>
<evidence type="ECO:0000256" key="1">
    <source>
        <dbReference type="ARBA" id="ARBA00001974"/>
    </source>
</evidence>
<dbReference type="EMBL" id="BMND01000011">
    <property type="protein sequence ID" value="GGN46567.1"/>
    <property type="molecule type" value="Genomic_DNA"/>
</dbReference>
<dbReference type="InterPro" id="IPR036188">
    <property type="entry name" value="FAD/NAD-bd_sf"/>
</dbReference>
<evidence type="ECO:0000313" key="5">
    <source>
        <dbReference type="EMBL" id="GGN46567.1"/>
    </source>
</evidence>
<keyword evidence="3" id="KW-0560">Oxidoreductase</keyword>
<dbReference type="PANTHER" id="PTHR43563:SF1">
    <property type="entry name" value="AMINE OXIDASE [FLAVIN-CONTAINING] B"/>
    <property type="match status" value="1"/>
</dbReference>
<dbReference type="Proteomes" id="UP000600080">
    <property type="component" value="Unassembled WGS sequence"/>
</dbReference>
<dbReference type="RefSeq" id="WP_189098446.1">
    <property type="nucleotide sequence ID" value="NZ_BMND01000011.1"/>
</dbReference>
<comment type="similarity">
    <text evidence="2">Belongs to the flavin monoamine oxidase family.</text>
</comment>
<dbReference type="PANTHER" id="PTHR43563">
    <property type="entry name" value="AMINE OXIDASE"/>
    <property type="match status" value="1"/>
</dbReference>
<dbReference type="InterPro" id="IPR050703">
    <property type="entry name" value="Flavin_MAO"/>
</dbReference>
<name>A0ABQ2JHG4_9ACTN</name>
<proteinExistence type="inferred from homology"/>
<evidence type="ECO:0000313" key="6">
    <source>
        <dbReference type="Proteomes" id="UP000600080"/>
    </source>
</evidence>
<evidence type="ECO:0000256" key="2">
    <source>
        <dbReference type="ARBA" id="ARBA00005995"/>
    </source>
</evidence>
<reference evidence="6" key="1">
    <citation type="journal article" date="2019" name="Int. J. Syst. Evol. Microbiol.">
        <title>The Global Catalogue of Microorganisms (GCM) 10K type strain sequencing project: providing services to taxonomists for standard genome sequencing and annotation.</title>
        <authorList>
            <consortium name="The Broad Institute Genomics Platform"/>
            <consortium name="The Broad Institute Genome Sequencing Center for Infectious Disease"/>
            <person name="Wu L."/>
            <person name="Ma J."/>
        </authorList>
    </citation>
    <scope>NUCLEOTIDE SEQUENCE [LARGE SCALE GENOMIC DNA]</scope>
    <source>
        <strain evidence="6">CGMCC 4.7323</strain>
    </source>
</reference>
<keyword evidence="6" id="KW-1185">Reference proteome</keyword>
<sequence>MDQVRADVCVVGAGFAGLAAARRLDRAGREVVVVEARDRVGGRVWNRELPDGTVVSAGGTWLGKGQERMFQLCRELGLRVYPQYERGDHLLSLDGVHRRYRGGIPAAGPRTLMALGLALARLNLMARRLPADAPWRARSARSWDARTLGQWIADPRNVPTAEARTLLGSTMHLLFCADPAEVSLLGALTLARGGGGFGYYTDSRRTETHLVDGGAPELARRMAGQLGDRVRLSSPVERISDDGTGVTVVSDRLTVRARRVIVAAPPVLAGRIVFDPPLPAACGHLLRRVVPGAIIRVHTVYPEPFWREQDLSGQTLAPRSPVPLTIDQTPPSGRPGVLSSYAFSTGALRMGRLDPAERREIWLDALAERFGPRARHPAHYLETDWSAEQWSLGGMIGHFPPGTLTTYGPALRAPVGRIHWASTESATHMHGLMEGAVRSGERAAQETLTALSTGRLSVS</sequence>
<dbReference type="SUPFAM" id="SSF54373">
    <property type="entry name" value="FAD-linked reductases, C-terminal domain"/>
    <property type="match status" value="1"/>
</dbReference>
<comment type="caution">
    <text evidence="5">The sequence shown here is derived from an EMBL/GenBank/DDBJ whole genome shotgun (WGS) entry which is preliminary data.</text>
</comment>
<dbReference type="PRINTS" id="PR00757">
    <property type="entry name" value="AMINEOXDASEF"/>
</dbReference>
<feature type="domain" description="Amine oxidase" evidence="4">
    <location>
        <begin position="15"/>
        <end position="446"/>
    </location>
</feature>
<accession>A0ABQ2JHG4</accession>
<protein>
    <submittedName>
        <fullName evidence="5">Monoamine oxidase</fullName>
    </submittedName>
</protein>
<dbReference type="Gene3D" id="3.50.50.60">
    <property type="entry name" value="FAD/NAD(P)-binding domain"/>
    <property type="match status" value="1"/>
</dbReference>
<evidence type="ECO:0000256" key="3">
    <source>
        <dbReference type="ARBA" id="ARBA00023002"/>
    </source>
</evidence>
<dbReference type="Pfam" id="PF01593">
    <property type="entry name" value="Amino_oxidase"/>
    <property type="match status" value="1"/>
</dbReference>
<dbReference type="InterPro" id="IPR002937">
    <property type="entry name" value="Amino_oxidase"/>
</dbReference>
<evidence type="ECO:0000259" key="4">
    <source>
        <dbReference type="Pfam" id="PF01593"/>
    </source>
</evidence>
<gene>
    <name evidence="5" type="ORF">GCM10012285_31300</name>
</gene>
<dbReference type="Gene3D" id="1.10.405.10">
    <property type="entry name" value="Guanine Nucleotide Dissociation Inhibitor, domain 1"/>
    <property type="match status" value="1"/>
</dbReference>